<accession>A0A017THD5</accession>
<organism evidence="1 2">
    <name type="scientific">Chondromyces apiculatus DSM 436</name>
    <dbReference type="NCBI Taxonomy" id="1192034"/>
    <lineage>
        <taxon>Bacteria</taxon>
        <taxon>Pseudomonadati</taxon>
        <taxon>Myxococcota</taxon>
        <taxon>Polyangia</taxon>
        <taxon>Polyangiales</taxon>
        <taxon>Polyangiaceae</taxon>
        <taxon>Chondromyces</taxon>
    </lineage>
</organism>
<dbReference type="Pfam" id="PF02082">
    <property type="entry name" value="Rrf2"/>
    <property type="match status" value="1"/>
</dbReference>
<dbReference type="PANTHER" id="PTHR33221">
    <property type="entry name" value="WINGED HELIX-TURN-HELIX TRANSCRIPTIONAL REGULATOR, RRF2 FAMILY"/>
    <property type="match status" value="1"/>
</dbReference>
<dbReference type="GO" id="GO:0005829">
    <property type="term" value="C:cytosol"/>
    <property type="evidence" value="ECO:0007669"/>
    <property type="project" value="TreeGrafter"/>
</dbReference>
<dbReference type="InterPro" id="IPR036388">
    <property type="entry name" value="WH-like_DNA-bd_sf"/>
</dbReference>
<protein>
    <submittedName>
        <fullName evidence="1">Rrf2 family transcriptional regulator, group III</fullName>
    </submittedName>
</protein>
<dbReference type="EMBL" id="ASRX01000005">
    <property type="protein sequence ID" value="EYF08245.1"/>
    <property type="molecule type" value="Genomic_DNA"/>
</dbReference>
<reference evidence="1 2" key="1">
    <citation type="submission" date="2013-05" db="EMBL/GenBank/DDBJ databases">
        <title>Genome assembly of Chondromyces apiculatus DSM 436.</title>
        <authorList>
            <person name="Sharma G."/>
            <person name="Khatri I."/>
            <person name="Kaur C."/>
            <person name="Mayilraj S."/>
            <person name="Subramanian S."/>
        </authorList>
    </citation>
    <scope>NUCLEOTIDE SEQUENCE [LARGE SCALE GENOMIC DNA]</scope>
    <source>
        <strain evidence="1 2">DSM 436</strain>
    </source>
</reference>
<dbReference type="PANTHER" id="PTHR33221:SF15">
    <property type="entry name" value="HTH-TYPE TRANSCRIPTIONAL REGULATOR YWGB-RELATED"/>
    <property type="match status" value="1"/>
</dbReference>
<dbReference type="Gene3D" id="1.10.10.10">
    <property type="entry name" value="Winged helix-like DNA-binding domain superfamily/Winged helix DNA-binding domain"/>
    <property type="match status" value="1"/>
</dbReference>
<comment type="caution">
    <text evidence="1">The sequence shown here is derived from an EMBL/GenBank/DDBJ whole genome shotgun (WGS) entry which is preliminary data.</text>
</comment>
<dbReference type="STRING" id="1192034.CAP_6006"/>
<evidence type="ECO:0000313" key="1">
    <source>
        <dbReference type="EMBL" id="EYF08245.1"/>
    </source>
</evidence>
<dbReference type="GO" id="GO:0003700">
    <property type="term" value="F:DNA-binding transcription factor activity"/>
    <property type="evidence" value="ECO:0007669"/>
    <property type="project" value="TreeGrafter"/>
</dbReference>
<dbReference type="InterPro" id="IPR000944">
    <property type="entry name" value="Tscrpt_reg_Rrf2"/>
</dbReference>
<proteinExistence type="predicted"/>
<evidence type="ECO:0000313" key="2">
    <source>
        <dbReference type="Proteomes" id="UP000019678"/>
    </source>
</evidence>
<dbReference type="InterPro" id="IPR036390">
    <property type="entry name" value="WH_DNA-bd_sf"/>
</dbReference>
<dbReference type="AlphaFoldDB" id="A0A017THD5"/>
<dbReference type="SUPFAM" id="SSF46785">
    <property type="entry name" value="Winged helix' DNA-binding domain"/>
    <property type="match status" value="1"/>
</dbReference>
<sequence>MHPRLLLTHSFSRNRKGAMRRDSRLSVALHILLHMKEVGGVITSETLGPMMNMNPVVVRRTFAGLREAGIVHSEKGHGGGWSLARDLASVTLGDVYDALGMPALFSIGHRDEAPGCLIEQAVNRAVGEALDEAEALLLTRLRSVSVADLANDVRPRAVRHAKKGACATPTRRPASRPVE</sequence>
<dbReference type="Proteomes" id="UP000019678">
    <property type="component" value="Unassembled WGS sequence"/>
</dbReference>
<dbReference type="PROSITE" id="PS51197">
    <property type="entry name" value="HTH_RRF2_2"/>
    <property type="match status" value="1"/>
</dbReference>
<name>A0A017THD5_9BACT</name>
<dbReference type="eggNOG" id="COG1959">
    <property type="taxonomic scope" value="Bacteria"/>
</dbReference>
<gene>
    <name evidence="1" type="ORF">CAP_6006</name>
</gene>
<keyword evidence="2" id="KW-1185">Reference proteome</keyword>